<dbReference type="EMBL" id="AJSR01000244">
    <property type="protein sequence ID" value="EKM33516.1"/>
    <property type="molecule type" value="Genomic_DNA"/>
</dbReference>
<feature type="non-terminal residue" evidence="1">
    <location>
        <position position="1"/>
    </location>
</feature>
<comment type="caution">
    <text evidence="1">The sequence shown here is derived from an EMBL/GenBank/DDBJ whole genome shotgun (WGS) entry which is preliminary data.</text>
</comment>
<name>A0A454D4H5_VIBHA</name>
<reference evidence="1 2" key="1">
    <citation type="submission" date="2012-10" db="EMBL/GenBank/DDBJ databases">
        <title>Genome sequence of Vibrio Cholerae HENC-02.</title>
        <authorList>
            <person name="Eppinger M."/>
            <person name="Hasan N.A."/>
            <person name="Sengamalay N."/>
            <person name="Hine E."/>
            <person name="Su Q."/>
            <person name="Daugherty S.C."/>
            <person name="Young S."/>
            <person name="Sadzewicz L."/>
            <person name="Tallon L."/>
            <person name="Cebula T.A."/>
            <person name="Ravel J."/>
            <person name="Colwell R.R."/>
        </authorList>
    </citation>
    <scope>NUCLEOTIDE SEQUENCE [LARGE SCALE GENOMIC DNA]</scope>
    <source>
        <strain evidence="1 2">HENC-02</strain>
    </source>
</reference>
<sequence>RCRLRYQTAIPFSYQSVKV</sequence>
<dbReference type="Proteomes" id="UP000008367">
    <property type="component" value="Unassembled WGS sequence"/>
</dbReference>
<organism evidence="1 2">
    <name type="scientific">Vibrio harveyi</name>
    <name type="common">Beneckea harveyi</name>
    <dbReference type="NCBI Taxonomy" id="669"/>
    <lineage>
        <taxon>Bacteria</taxon>
        <taxon>Pseudomonadati</taxon>
        <taxon>Pseudomonadota</taxon>
        <taxon>Gammaproteobacteria</taxon>
        <taxon>Vibrionales</taxon>
        <taxon>Vibrionaceae</taxon>
        <taxon>Vibrio</taxon>
    </lineage>
</organism>
<gene>
    <name evidence="1" type="ORF">VCHENC02_1040B</name>
</gene>
<evidence type="ECO:0000313" key="2">
    <source>
        <dbReference type="Proteomes" id="UP000008367"/>
    </source>
</evidence>
<protein>
    <submittedName>
        <fullName evidence="1">Uncharacterized protein</fullName>
    </submittedName>
</protein>
<evidence type="ECO:0000313" key="1">
    <source>
        <dbReference type="EMBL" id="EKM33516.1"/>
    </source>
</evidence>
<proteinExistence type="predicted"/>
<dbReference type="AlphaFoldDB" id="A0A454D4H5"/>
<accession>A0A454D4H5</accession>